<evidence type="ECO:0000313" key="12">
    <source>
        <dbReference type="Proteomes" id="UP000186309"/>
    </source>
</evidence>
<dbReference type="PANTHER" id="PTHR13285:SF23">
    <property type="entry name" value="TEICHOIC ACID D-ALANYLTRANSFERASE"/>
    <property type="match status" value="1"/>
</dbReference>
<sequence length="483" mass="54366">MLFTEPTFLFLFLPTVVLIHCVLRPRLRNLWLLAASFLFYCWGEGRFVLLMVGSITVNYVFGLLLGYIQRPTLRKLLLGAGVASNLLVLIYFKYCTFLVANLDAALASLQLPPIEVGLIPLPLGISFLTFHTISYLSDVYRGTIKRESNPIDLALYVMLFPHLIAGPIVRYADIVAAMKARTLAVDEFAYGIRRFLGGLAKKLLIANQLAATADLILGIPSSELNAGLSWLAMACYTFQIYFDFSGYSDMAIGLAHMFGIRFHENFDHPYWATSVTDFWRRWHISLSSWFRDYVYIPLGGNRRGSARTYSNLMTIFLLCGLWHGANWTFIVWGLYQGAFLVIERVGLGRVLDRLWRPLRHAYLVLAVVVGWVVFRMDTLSGAGEILRAMFGFGSGAGIKYHVSLYLTNEVAALLAIAALLSTPLLGRLGRKIEEFETTLADRWGSFAPAPIRLARVAAYCSILVLCLSFVAQKSYNPFIYFRF</sequence>
<dbReference type="InterPro" id="IPR028362">
    <property type="entry name" value="AlgI"/>
</dbReference>
<dbReference type="PANTHER" id="PTHR13285">
    <property type="entry name" value="ACYLTRANSFERASE"/>
    <property type="match status" value="1"/>
</dbReference>
<evidence type="ECO:0000313" key="11">
    <source>
        <dbReference type="EMBL" id="APW60256.1"/>
    </source>
</evidence>
<feature type="transmembrane region" description="Helical" evidence="10">
    <location>
        <begin position="47"/>
        <end position="68"/>
    </location>
</feature>
<keyword evidence="3 9" id="KW-1003">Cell membrane</keyword>
<keyword evidence="4 9" id="KW-0808">Transferase</keyword>
<reference evidence="12" key="1">
    <citation type="submission" date="2016-12" db="EMBL/GenBank/DDBJ databases">
        <title>Comparative genomics of four Isosphaeraceae planctomycetes: a common pool of plasmids and glycoside hydrolase genes.</title>
        <authorList>
            <person name="Ivanova A."/>
        </authorList>
    </citation>
    <scope>NUCLEOTIDE SEQUENCE [LARGE SCALE GENOMIC DNA]</scope>
    <source>
        <strain evidence="12">PX4</strain>
    </source>
</reference>
<keyword evidence="7 9" id="KW-0472">Membrane</keyword>
<feature type="transmembrane region" description="Helical" evidence="10">
    <location>
        <begin position="114"/>
        <end position="136"/>
    </location>
</feature>
<dbReference type="Proteomes" id="UP000186309">
    <property type="component" value="Chromosome"/>
</dbReference>
<evidence type="ECO:0000256" key="9">
    <source>
        <dbReference type="PIRNR" id="PIRNR016636"/>
    </source>
</evidence>
<gene>
    <name evidence="11" type="primary">patA_1</name>
    <name evidence="11" type="ORF">BSF38_01723</name>
</gene>
<evidence type="ECO:0000256" key="7">
    <source>
        <dbReference type="ARBA" id="ARBA00023136"/>
    </source>
</evidence>
<dbReference type="AlphaFoldDB" id="A0A1U7CMX3"/>
<evidence type="ECO:0000256" key="5">
    <source>
        <dbReference type="ARBA" id="ARBA00022692"/>
    </source>
</evidence>
<dbReference type="OrthoDB" id="9805788at2"/>
<dbReference type="PIRSF" id="PIRSF500217">
    <property type="entry name" value="AlgI"/>
    <property type="match status" value="1"/>
</dbReference>
<dbReference type="InterPro" id="IPR024194">
    <property type="entry name" value="Ac/AlaTfrase_AlgI/DltB"/>
</dbReference>
<comment type="subcellular location">
    <subcellularLocation>
        <location evidence="1">Cell membrane</location>
        <topology evidence="1">Multi-pass membrane protein</topology>
    </subcellularLocation>
</comment>
<accession>A0A1U7CMX3</accession>
<dbReference type="RefSeq" id="WP_076344764.1">
    <property type="nucleotide sequence ID" value="NZ_CP019082.1"/>
</dbReference>
<evidence type="ECO:0000256" key="8">
    <source>
        <dbReference type="ARBA" id="ARBA00023315"/>
    </source>
</evidence>
<dbReference type="InterPro" id="IPR004299">
    <property type="entry name" value="MBOAT_fam"/>
</dbReference>
<feature type="transmembrane region" description="Helical" evidence="10">
    <location>
        <begin position="410"/>
        <end position="428"/>
    </location>
</feature>
<proteinExistence type="inferred from homology"/>
<keyword evidence="5 10" id="KW-0812">Transmembrane</keyword>
<keyword evidence="12" id="KW-1185">Reference proteome</keyword>
<dbReference type="Pfam" id="PF03062">
    <property type="entry name" value="MBOAT"/>
    <property type="match status" value="1"/>
</dbReference>
<evidence type="ECO:0000256" key="1">
    <source>
        <dbReference type="ARBA" id="ARBA00004651"/>
    </source>
</evidence>
<feature type="transmembrane region" description="Helical" evidence="10">
    <location>
        <begin position="449"/>
        <end position="471"/>
    </location>
</feature>
<dbReference type="EC" id="2.3.1.-" evidence="11"/>
<evidence type="ECO:0000256" key="2">
    <source>
        <dbReference type="ARBA" id="ARBA00010323"/>
    </source>
</evidence>
<dbReference type="PIRSF" id="PIRSF016636">
    <property type="entry name" value="AlgI_DltB"/>
    <property type="match status" value="1"/>
</dbReference>
<feature type="transmembrane region" description="Helical" evidence="10">
    <location>
        <begin position="7"/>
        <end position="27"/>
    </location>
</feature>
<evidence type="ECO:0000256" key="3">
    <source>
        <dbReference type="ARBA" id="ARBA00022475"/>
    </source>
</evidence>
<feature type="transmembrane region" description="Helical" evidence="10">
    <location>
        <begin position="355"/>
        <end position="374"/>
    </location>
</feature>
<dbReference type="EMBL" id="CP019082">
    <property type="protein sequence ID" value="APW60256.1"/>
    <property type="molecule type" value="Genomic_DNA"/>
</dbReference>
<dbReference type="GO" id="GO:0016746">
    <property type="term" value="F:acyltransferase activity"/>
    <property type="evidence" value="ECO:0007669"/>
    <property type="project" value="UniProtKB-KW"/>
</dbReference>
<name>A0A1U7CMX3_9BACT</name>
<dbReference type="KEGG" id="pbor:BSF38_01723"/>
<dbReference type="GO" id="GO:0005886">
    <property type="term" value="C:plasma membrane"/>
    <property type="evidence" value="ECO:0007669"/>
    <property type="project" value="UniProtKB-SubCell"/>
</dbReference>
<keyword evidence="8 9" id="KW-0012">Acyltransferase</keyword>
<protein>
    <submittedName>
        <fullName evidence="11">Peptidoglycan O-acetyltransferase</fullName>
        <ecNumber evidence="11">2.3.1.-</ecNumber>
    </submittedName>
</protein>
<dbReference type="GO" id="GO:0042121">
    <property type="term" value="P:alginic acid biosynthetic process"/>
    <property type="evidence" value="ECO:0007669"/>
    <property type="project" value="InterPro"/>
</dbReference>
<feature type="transmembrane region" description="Helical" evidence="10">
    <location>
        <begin position="75"/>
        <end position="94"/>
    </location>
</feature>
<comment type="similarity">
    <text evidence="2 9">Belongs to the membrane-bound acyltransferase family.</text>
</comment>
<dbReference type="InterPro" id="IPR051085">
    <property type="entry name" value="MB_O-acyltransferase"/>
</dbReference>
<organism evidence="11 12">
    <name type="scientific">Paludisphaera borealis</name>
    <dbReference type="NCBI Taxonomy" id="1387353"/>
    <lineage>
        <taxon>Bacteria</taxon>
        <taxon>Pseudomonadati</taxon>
        <taxon>Planctomycetota</taxon>
        <taxon>Planctomycetia</taxon>
        <taxon>Isosphaerales</taxon>
        <taxon>Isosphaeraceae</taxon>
        <taxon>Paludisphaera</taxon>
    </lineage>
</organism>
<evidence type="ECO:0000256" key="4">
    <source>
        <dbReference type="ARBA" id="ARBA00022679"/>
    </source>
</evidence>
<evidence type="ECO:0000256" key="6">
    <source>
        <dbReference type="ARBA" id="ARBA00022989"/>
    </source>
</evidence>
<evidence type="ECO:0000256" key="10">
    <source>
        <dbReference type="SAM" id="Phobius"/>
    </source>
</evidence>
<dbReference type="STRING" id="1387353.BSF38_01723"/>
<keyword evidence="6 10" id="KW-1133">Transmembrane helix</keyword>
<feature type="transmembrane region" description="Helical" evidence="10">
    <location>
        <begin position="312"/>
        <end position="335"/>
    </location>
</feature>